<dbReference type="Proteomes" id="UP000640274">
    <property type="component" value="Unassembled WGS sequence"/>
</dbReference>
<dbReference type="RefSeq" id="WP_199018017.1">
    <property type="nucleotide sequence ID" value="NZ_JAELUP010000008.1"/>
</dbReference>
<comment type="caution">
    <text evidence="1">The sequence shown here is derived from an EMBL/GenBank/DDBJ whole genome shotgun (WGS) entry which is preliminary data.</text>
</comment>
<protein>
    <submittedName>
        <fullName evidence="1">Uncharacterized protein</fullName>
    </submittedName>
</protein>
<reference evidence="1" key="1">
    <citation type="submission" date="2020-12" db="EMBL/GenBank/DDBJ databases">
        <authorList>
            <person name="Huq M.A."/>
        </authorList>
    </citation>
    <scope>NUCLEOTIDE SEQUENCE</scope>
    <source>
        <strain evidence="1">MAHUQ-46</strain>
    </source>
</reference>
<evidence type="ECO:0000313" key="1">
    <source>
        <dbReference type="EMBL" id="MBJ6360470.1"/>
    </source>
</evidence>
<accession>A0A934J4V8</accession>
<sequence>MGMLYEIITRALDKRKQASAAKPYKADLVLKASHLEAERKLRMFYAQEEVPSFAGKKQQ</sequence>
<name>A0A934J4V8_9BACL</name>
<dbReference type="EMBL" id="JAELUP010000008">
    <property type="protein sequence ID" value="MBJ6360470.1"/>
    <property type="molecule type" value="Genomic_DNA"/>
</dbReference>
<evidence type="ECO:0000313" key="2">
    <source>
        <dbReference type="Proteomes" id="UP000640274"/>
    </source>
</evidence>
<keyword evidence="2" id="KW-1185">Reference proteome</keyword>
<organism evidence="1 2">
    <name type="scientific">Paenibacillus roseus</name>
    <dbReference type="NCBI Taxonomy" id="2798579"/>
    <lineage>
        <taxon>Bacteria</taxon>
        <taxon>Bacillati</taxon>
        <taxon>Bacillota</taxon>
        <taxon>Bacilli</taxon>
        <taxon>Bacillales</taxon>
        <taxon>Paenibacillaceae</taxon>
        <taxon>Paenibacillus</taxon>
    </lineage>
</organism>
<proteinExistence type="predicted"/>
<dbReference type="AlphaFoldDB" id="A0A934J4V8"/>
<gene>
    <name evidence="1" type="ORF">JFN88_03920</name>
</gene>